<dbReference type="RefSeq" id="WP_184433337.1">
    <property type="nucleotide sequence ID" value="NZ_JACIGI010000009.1"/>
</dbReference>
<sequence>MSAAKPSNVVAHPASVEARPPAAETREERQGLTASPPEIAEPEAFELDDRFSTESLDRAFKAHLARFTVGVTPFGLTATMLSWWVHLMGSPGKHAFLTEKAVRKMMRLGVYLGALARDRHAPPCIEPLAHDHRFDDPGWRHWPYAVIYQSFLLTQQWWHNATNDIDGLSHHQEQVVSFVTRQLLDTVSPANFVWTNPQVTKTTLEQGGMNLLQGFQNFVEDWERAISGKPPVGAEDFVPGRTVAITPGKVVYRNDLIELIQYAPTTERVQAEPVLIVPAWIMKYYILDLSPENSLVRYLVGQGFTVFMISWRNPTAEHRDFDMADYLQMGVSDALDAVTAIVPGQKVHSVGYCIGGTLMAIAAAAMARSGDDRLKTLTLFATQTDFSEAGELMLFISESQVAFLEDVMWDQGYLDTKQMAGAFQLLRSNDLLWSRYVHEYLMGRRQGMFDLMAWNADATRMPYRMHAQYLRHLFLNNELAQGQYKVGSHPVALSDIDVPVFCVSTTSDHVAPWRSVYKLHLLAHTDITFTLTNGGHNAGIISEPGHAGRRFRILTTRVDDNYLSPEAWQDEAEAHEGSWWPAWSAWLTERSSGAADPPQMGGGVRAYRPKADAPGSYVMQR</sequence>
<feature type="domain" description="Poly-beta-hydroxybutyrate polymerase N-terminal" evidence="4">
    <location>
        <begin position="131"/>
        <end position="299"/>
    </location>
</feature>
<proteinExistence type="predicted"/>
<dbReference type="Pfam" id="PF07167">
    <property type="entry name" value="PhaC_N"/>
    <property type="match status" value="1"/>
</dbReference>
<name>A0A7W6WK23_9PROT</name>
<dbReference type="PANTHER" id="PTHR36837:SF5">
    <property type="entry name" value="POLY-3-HYDROXYBUTYRATE SYNTHASE"/>
    <property type="match status" value="1"/>
</dbReference>
<evidence type="ECO:0000259" key="4">
    <source>
        <dbReference type="Pfam" id="PF07167"/>
    </source>
</evidence>
<reference evidence="6 7" key="1">
    <citation type="submission" date="2020-08" db="EMBL/GenBank/DDBJ databases">
        <title>Genome sequencing of Purple Non-Sulfur Bacteria from various extreme environments.</title>
        <authorList>
            <person name="Mayer M."/>
        </authorList>
    </citation>
    <scope>NUCLEOTIDE SEQUENCE [LARGE SCALE GENOMIC DNA]</scope>
    <source>
        <strain evidence="6 7">JA135</strain>
    </source>
</reference>
<dbReference type="PANTHER" id="PTHR36837">
    <property type="entry name" value="POLY(3-HYDROXYALKANOATE) POLYMERASE SUBUNIT PHAC"/>
    <property type="match status" value="1"/>
</dbReference>
<evidence type="ECO:0000313" key="7">
    <source>
        <dbReference type="Proteomes" id="UP000555728"/>
    </source>
</evidence>
<evidence type="ECO:0000256" key="3">
    <source>
        <dbReference type="SAM" id="MobiDB-lite"/>
    </source>
</evidence>
<evidence type="ECO:0000256" key="1">
    <source>
        <dbReference type="ARBA" id="ARBA00022679"/>
    </source>
</evidence>
<dbReference type="EC" id="2.3.1.-" evidence="6"/>
<evidence type="ECO:0000256" key="2">
    <source>
        <dbReference type="ARBA" id="ARBA00023315"/>
    </source>
</evidence>
<organism evidence="6 7">
    <name type="scientific">Roseospira goensis</name>
    <dbReference type="NCBI Taxonomy" id="391922"/>
    <lineage>
        <taxon>Bacteria</taxon>
        <taxon>Pseudomonadati</taxon>
        <taxon>Pseudomonadota</taxon>
        <taxon>Alphaproteobacteria</taxon>
        <taxon>Rhodospirillales</taxon>
        <taxon>Rhodospirillaceae</taxon>
        <taxon>Roseospira</taxon>
    </lineage>
</organism>
<dbReference type="InterPro" id="IPR010941">
    <property type="entry name" value="PhaC_N"/>
</dbReference>
<dbReference type="AlphaFoldDB" id="A0A7W6WK23"/>
<dbReference type="EMBL" id="JACIGI010000009">
    <property type="protein sequence ID" value="MBB4285690.1"/>
    <property type="molecule type" value="Genomic_DNA"/>
</dbReference>
<dbReference type="SUPFAM" id="SSF53474">
    <property type="entry name" value="alpha/beta-Hydrolases"/>
    <property type="match status" value="1"/>
</dbReference>
<dbReference type="InterPro" id="IPR051321">
    <property type="entry name" value="PHA/PHB_synthase"/>
</dbReference>
<dbReference type="GO" id="GO:0016746">
    <property type="term" value="F:acyltransferase activity"/>
    <property type="evidence" value="ECO:0007669"/>
    <property type="project" value="UniProtKB-KW"/>
</dbReference>
<evidence type="ECO:0000259" key="5">
    <source>
        <dbReference type="Pfam" id="PF12551"/>
    </source>
</evidence>
<dbReference type="Gene3D" id="3.40.50.1820">
    <property type="entry name" value="alpha/beta hydrolase"/>
    <property type="match status" value="1"/>
</dbReference>
<keyword evidence="7" id="KW-1185">Reference proteome</keyword>
<dbReference type="Proteomes" id="UP000555728">
    <property type="component" value="Unassembled WGS sequence"/>
</dbReference>
<dbReference type="InterPro" id="IPR022211">
    <property type="entry name" value="PHBC_N"/>
</dbReference>
<evidence type="ECO:0000313" key="6">
    <source>
        <dbReference type="EMBL" id="MBB4285690.1"/>
    </source>
</evidence>
<gene>
    <name evidence="6" type="ORF">GGD88_001410</name>
</gene>
<accession>A0A7W6WK23</accession>
<feature type="region of interest" description="Disordered" evidence="3">
    <location>
        <begin position="1"/>
        <end position="39"/>
    </location>
</feature>
<comment type="caution">
    <text evidence="6">The sequence shown here is derived from an EMBL/GenBank/DDBJ whole genome shotgun (WGS) entry which is preliminary data.</text>
</comment>
<dbReference type="GO" id="GO:0042619">
    <property type="term" value="P:poly-hydroxybutyrate biosynthetic process"/>
    <property type="evidence" value="ECO:0007669"/>
    <property type="project" value="InterPro"/>
</dbReference>
<protein>
    <submittedName>
        <fullName evidence="6">Polyhydroxyalkanoate synthase</fullName>
        <ecNumber evidence="6">2.3.1.-</ecNumber>
    </submittedName>
</protein>
<keyword evidence="1 6" id="KW-0808">Transferase</keyword>
<feature type="domain" description="Poly-beta-hydroxybutyrate polymerase N-terminal" evidence="5">
    <location>
        <begin position="53"/>
        <end position="93"/>
    </location>
</feature>
<keyword evidence="2 6" id="KW-0012">Acyltransferase</keyword>
<dbReference type="InterPro" id="IPR029058">
    <property type="entry name" value="AB_hydrolase_fold"/>
</dbReference>
<dbReference type="Pfam" id="PF12551">
    <property type="entry name" value="PHBC_N"/>
    <property type="match status" value="1"/>
</dbReference>